<dbReference type="PANTHER" id="PTHR46024:SF3">
    <property type="entry name" value="HISTONE-LYSINE N-METHYLTRANSFERASE SETDB2"/>
    <property type="match status" value="1"/>
</dbReference>
<accession>A0A4W4FK88</accession>
<evidence type="ECO:0000256" key="15">
    <source>
        <dbReference type="ARBA" id="ARBA00039052"/>
    </source>
</evidence>
<evidence type="ECO:0000256" key="16">
    <source>
        <dbReference type="ARBA" id="ARBA00040299"/>
    </source>
</evidence>
<dbReference type="InterPro" id="IPR007728">
    <property type="entry name" value="Pre-SET_dom"/>
</dbReference>
<dbReference type="RefSeq" id="XP_026865172.2">
    <property type="nucleotide sequence ID" value="XM_027009371.2"/>
</dbReference>
<reference evidence="23" key="5">
    <citation type="submission" date="2025-09" db="UniProtKB">
        <authorList>
            <consortium name="Ensembl"/>
        </authorList>
    </citation>
    <scope>IDENTIFICATION</scope>
</reference>
<keyword evidence="5" id="KW-0489">Methyltransferase</keyword>
<dbReference type="EC" id="2.1.1.366" evidence="15"/>
<evidence type="ECO:0000259" key="22">
    <source>
        <dbReference type="PROSITE" id="PS50868"/>
    </source>
</evidence>
<feature type="domain" description="Pre-SET" evidence="21">
    <location>
        <begin position="338"/>
        <end position="404"/>
    </location>
</feature>
<evidence type="ECO:0000256" key="17">
    <source>
        <dbReference type="ARBA" id="ARBA00042995"/>
    </source>
</evidence>
<keyword evidence="14" id="KW-0131">Cell cycle</keyword>
<evidence type="ECO:0000256" key="5">
    <source>
        <dbReference type="ARBA" id="ARBA00022603"/>
    </source>
</evidence>
<dbReference type="Ensembl" id="ENSEEET00000024921.2">
    <property type="protein sequence ID" value="ENSEEEP00000024637.2"/>
    <property type="gene ID" value="ENSEEEG00000011944.2"/>
</dbReference>
<feature type="domain" description="SET" evidence="20">
    <location>
        <begin position="407"/>
        <end position="637"/>
    </location>
</feature>
<dbReference type="Proteomes" id="UP000314983">
    <property type="component" value="Chromosome 16"/>
</dbReference>
<evidence type="ECO:0000259" key="20">
    <source>
        <dbReference type="PROSITE" id="PS50280"/>
    </source>
</evidence>
<keyword evidence="6" id="KW-0132">Cell division</keyword>
<feature type="region of interest" description="Disordered" evidence="19">
    <location>
        <begin position="448"/>
        <end position="467"/>
    </location>
</feature>
<dbReference type="GO" id="GO:0032259">
    <property type="term" value="P:methylation"/>
    <property type="evidence" value="ECO:0007669"/>
    <property type="project" value="UniProtKB-KW"/>
</dbReference>
<keyword evidence="24" id="KW-1185">Reference proteome</keyword>
<evidence type="ECO:0000256" key="12">
    <source>
        <dbReference type="ARBA" id="ARBA00022853"/>
    </source>
</evidence>
<dbReference type="GO" id="GO:0070828">
    <property type="term" value="P:heterochromatin organization"/>
    <property type="evidence" value="ECO:0007669"/>
    <property type="project" value="TreeGrafter"/>
</dbReference>
<evidence type="ECO:0000313" key="23">
    <source>
        <dbReference type="Ensembl" id="ENSEEEP00000024637.2"/>
    </source>
</evidence>
<dbReference type="GO" id="GO:0005694">
    <property type="term" value="C:chromosome"/>
    <property type="evidence" value="ECO:0007669"/>
    <property type="project" value="UniProtKB-SubCell"/>
</dbReference>
<dbReference type="GO" id="GO:0003677">
    <property type="term" value="F:DNA binding"/>
    <property type="evidence" value="ECO:0007669"/>
    <property type="project" value="InterPro"/>
</dbReference>
<dbReference type="InterPro" id="IPR001739">
    <property type="entry name" value="Methyl_CpG_DNA-bd"/>
</dbReference>
<evidence type="ECO:0000256" key="3">
    <source>
        <dbReference type="ARBA" id="ARBA00022454"/>
    </source>
</evidence>
<keyword evidence="13" id="KW-0539">Nucleus</keyword>
<dbReference type="GO" id="GO:0005634">
    <property type="term" value="C:nucleus"/>
    <property type="evidence" value="ECO:0007669"/>
    <property type="project" value="UniProtKB-SubCell"/>
</dbReference>
<dbReference type="InterPro" id="IPR046341">
    <property type="entry name" value="SET_dom_sf"/>
</dbReference>
<evidence type="ECO:0000256" key="9">
    <source>
        <dbReference type="ARBA" id="ARBA00022723"/>
    </source>
</evidence>
<keyword evidence="10" id="KW-0498">Mitosis</keyword>
<dbReference type="SUPFAM" id="SSF54171">
    <property type="entry name" value="DNA-binding domain"/>
    <property type="match status" value="1"/>
</dbReference>
<dbReference type="OMA" id="DWDVIYK"/>
<dbReference type="CDD" id="cd00122">
    <property type="entry name" value="MBD"/>
    <property type="match status" value="1"/>
</dbReference>
<feature type="compositionally biased region" description="Basic and acidic residues" evidence="19">
    <location>
        <begin position="531"/>
        <end position="558"/>
    </location>
</feature>
<dbReference type="SMART" id="SM00391">
    <property type="entry name" value="MBD"/>
    <property type="match status" value="1"/>
</dbReference>
<evidence type="ECO:0000259" key="21">
    <source>
        <dbReference type="PROSITE" id="PS50867"/>
    </source>
</evidence>
<feature type="domain" description="Post-SET" evidence="22">
    <location>
        <begin position="646"/>
        <end position="662"/>
    </location>
</feature>
<comment type="subcellular location">
    <subcellularLocation>
        <location evidence="2">Chromosome</location>
    </subcellularLocation>
    <subcellularLocation>
        <location evidence="1">Nucleus</location>
    </subcellularLocation>
</comment>
<evidence type="ECO:0000256" key="14">
    <source>
        <dbReference type="ARBA" id="ARBA00023306"/>
    </source>
</evidence>
<dbReference type="Gene3D" id="2.170.270.10">
    <property type="entry name" value="SET domain"/>
    <property type="match status" value="1"/>
</dbReference>
<dbReference type="STRING" id="8005.ENSEEEP00000024637"/>
<evidence type="ECO:0000256" key="1">
    <source>
        <dbReference type="ARBA" id="ARBA00004123"/>
    </source>
</evidence>
<keyword evidence="11" id="KW-0862">Zinc</keyword>
<feature type="compositionally biased region" description="Polar residues" evidence="19">
    <location>
        <begin position="516"/>
        <end position="530"/>
    </location>
</feature>
<dbReference type="GeneID" id="113576968"/>
<keyword evidence="3" id="KW-0158">Chromosome</keyword>
<dbReference type="PROSITE" id="PS50867">
    <property type="entry name" value="PRE_SET"/>
    <property type="match status" value="1"/>
</dbReference>
<dbReference type="AlphaFoldDB" id="A0A4W4FK88"/>
<feature type="compositionally biased region" description="Polar residues" evidence="19">
    <location>
        <begin position="103"/>
        <end position="118"/>
    </location>
</feature>
<proteinExistence type="predicted"/>
<name>A0A4W4FK88_ELEEL</name>
<evidence type="ECO:0000256" key="19">
    <source>
        <dbReference type="SAM" id="MobiDB-lite"/>
    </source>
</evidence>
<dbReference type="GeneTree" id="ENSGT00940000158209"/>
<dbReference type="InterPro" id="IPR001214">
    <property type="entry name" value="SET_dom"/>
</dbReference>
<dbReference type="InterPro" id="IPR016177">
    <property type="entry name" value="DNA-bd_dom_sf"/>
</dbReference>
<dbReference type="Pfam" id="PF00856">
    <property type="entry name" value="SET"/>
    <property type="match status" value="1"/>
</dbReference>
<dbReference type="Pfam" id="PF05033">
    <property type="entry name" value="Pre-SET"/>
    <property type="match status" value="1"/>
</dbReference>
<evidence type="ECO:0000256" key="11">
    <source>
        <dbReference type="ARBA" id="ARBA00022833"/>
    </source>
</evidence>
<keyword evidence="8" id="KW-0949">S-adenosyl-L-methionine</keyword>
<evidence type="ECO:0000256" key="4">
    <source>
        <dbReference type="ARBA" id="ARBA00022473"/>
    </source>
</evidence>
<evidence type="ECO:0000256" key="6">
    <source>
        <dbReference type="ARBA" id="ARBA00022618"/>
    </source>
</evidence>
<feature type="region of interest" description="Disordered" evidence="19">
    <location>
        <begin position="511"/>
        <end position="563"/>
    </location>
</feature>
<dbReference type="PANTHER" id="PTHR46024">
    <property type="entry name" value="HISTONE-LYSINE N-METHYLTRANSFERASE EGGLESS"/>
    <property type="match status" value="1"/>
</dbReference>
<reference evidence="24" key="1">
    <citation type="journal article" date="2014" name="Science">
        <title>Nonhuman genetics. Genomic basis for the convergent evolution of electric organs.</title>
        <authorList>
            <person name="Gallant J.R."/>
            <person name="Traeger L.L."/>
            <person name="Volkening J.D."/>
            <person name="Moffett H."/>
            <person name="Chen P.H."/>
            <person name="Novina C.D."/>
            <person name="Phillips G.N.Jr."/>
            <person name="Anand R."/>
            <person name="Wells G.B."/>
            <person name="Pinch M."/>
            <person name="Guth R."/>
            <person name="Unguez G.A."/>
            <person name="Albert J.S."/>
            <person name="Zakon H.H."/>
            <person name="Samanta M.P."/>
            <person name="Sussman M.R."/>
        </authorList>
    </citation>
    <scope>NUCLEOTIDE SEQUENCE [LARGE SCALE GENOMIC DNA]</scope>
</reference>
<comment type="catalytic activity">
    <reaction evidence="18">
        <text>N(6),N(6)-dimethyl-L-lysyl(9)-[histone H3] + S-adenosyl-L-methionine = N(6),N(6),N(6)-trimethyl-L-lysyl(9)-[histone H3] + S-adenosyl-L-homocysteine + H(+)</text>
        <dbReference type="Rhea" id="RHEA:60288"/>
        <dbReference type="Rhea" id="RHEA-COMP:15538"/>
        <dbReference type="Rhea" id="RHEA-COMP:15541"/>
        <dbReference type="ChEBI" id="CHEBI:15378"/>
        <dbReference type="ChEBI" id="CHEBI:57856"/>
        <dbReference type="ChEBI" id="CHEBI:59789"/>
        <dbReference type="ChEBI" id="CHEBI:61961"/>
        <dbReference type="ChEBI" id="CHEBI:61976"/>
        <dbReference type="EC" id="2.1.1.366"/>
    </reaction>
</comment>
<protein>
    <recommendedName>
        <fullName evidence="16">Histone-lysine N-methyltransferase SETDB2</fullName>
        <ecNumber evidence="15">2.1.1.366</ecNumber>
    </recommendedName>
    <alternativeName>
        <fullName evidence="17">SET domain bifurcated 2</fullName>
    </alternativeName>
</protein>
<gene>
    <name evidence="23" type="primary">SETDB2</name>
</gene>
<keyword evidence="4" id="KW-0217">Developmental protein</keyword>
<evidence type="ECO:0000313" key="24">
    <source>
        <dbReference type="Proteomes" id="UP000314983"/>
    </source>
</evidence>
<dbReference type="PROSITE" id="PS50868">
    <property type="entry name" value="POST_SET"/>
    <property type="match status" value="1"/>
</dbReference>
<dbReference type="PROSITE" id="PS50280">
    <property type="entry name" value="SET"/>
    <property type="match status" value="1"/>
</dbReference>
<evidence type="ECO:0000256" key="13">
    <source>
        <dbReference type="ARBA" id="ARBA00023242"/>
    </source>
</evidence>
<reference evidence="23" key="4">
    <citation type="submission" date="2025-08" db="UniProtKB">
        <authorList>
            <consortium name="Ensembl"/>
        </authorList>
    </citation>
    <scope>IDENTIFICATION</scope>
</reference>
<keyword evidence="7" id="KW-0808">Transferase</keyword>
<keyword evidence="9" id="KW-0479">Metal-binding</keyword>
<organism evidence="23 24">
    <name type="scientific">Electrophorus electricus</name>
    <name type="common">Electric eel</name>
    <name type="synonym">Gymnotus electricus</name>
    <dbReference type="NCBI Taxonomy" id="8005"/>
    <lineage>
        <taxon>Eukaryota</taxon>
        <taxon>Metazoa</taxon>
        <taxon>Chordata</taxon>
        <taxon>Craniata</taxon>
        <taxon>Vertebrata</taxon>
        <taxon>Euteleostomi</taxon>
        <taxon>Actinopterygii</taxon>
        <taxon>Neopterygii</taxon>
        <taxon>Teleostei</taxon>
        <taxon>Ostariophysi</taxon>
        <taxon>Gymnotiformes</taxon>
        <taxon>Gymnotoidei</taxon>
        <taxon>Gymnotidae</taxon>
        <taxon>Electrophorus</taxon>
    </lineage>
</organism>
<evidence type="ECO:0000256" key="10">
    <source>
        <dbReference type="ARBA" id="ARBA00022776"/>
    </source>
</evidence>
<dbReference type="GO" id="GO:0140947">
    <property type="term" value="F:histone H3K9me2 methyltransferase activity"/>
    <property type="evidence" value="ECO:0007669"/>
    <property type="project" value="UniProtKB-EC"/>
</dbReference>
<dbReference type="InterPro" id="IPR051516">
    <property type="entry name" value="SETDB_methyltransferase"/>
</dbReference>
<keyword evidence="12" id="KW-0156">Chromatin regulator</keyword>
<evidence type="ECO:0000256" key="7">
    <source>
        <dbReference type="ARBA" id="ARBA00022679"/>
    </source>
</evidence>
<dbReference type="SMART" id="SM00317">
    <property type="entry name" value="SET"/>
    <property type="match status" value="1"/>
</dbReference>
<dbReference type="Pfam" id="PF01429">
    <property type="entry name" value="MBD"/>
    <property type="match status" value="1"/>
</dbReference>
<sequence length="662" mass="73897">MSDVENAKSFWSEVDVDLAFEELLEFLICLRDAIKNNTASDKGYIQGMNVILASGVSLNTVLKNDSFEEVLISEDILTVSVSDSHYTQLKMKDGPVPEDILNEDSSSGSRNLEFSSDNSQMSLTSRNDAVLSGKCDFSNHMVQLSPPSLSADNHLAPLSPVQVSYQQHDCSPFCLSHLLPHTDRFPGQNPLRVPLLCHFQRHYAKASLFVGQETEPKGEELDLEVNVFYKAPCGRSLRCMANVLQFLQQTESLGILQPSNFSFEPQVLLDRQAQPGPSGFTPSLPVAILFERDISRGAEVVPVPLCNDVDGVRPKEFRYRKERWPHGCFLSVSPFFLACCDCTDDCVDPRSCSCLQLSLKAGADPGQLYAYQRLDEPLHTGLYECGPWCGCNRSGCQNRVVQRGLHVRLQVFRTCDKGWAVRCRDDLDKGTFVCTYAGVVLRLERSLEEPASSRNQKEEPVSDDEVEVVEEWTLPAGQQKPASEALHTSPPLYVPVIQRPVDQPAVVLDGEREQQCSDTQEETNTCSPDSNKTDRDAEGKVTRKKLRLDGNEGKRDPSYADQTVPIRHVPKEASQEQMYYLDASKEGNVARFLNHSCNPNLFVQNVFVDTHDPKFPTIAFFTCRPVKAGTELTWNYSYNPGSNPEHEVPCLCGYNSCQGCVI</sequence>
<dbReference type="GO" id="GO:0008270">
    <property type="term" value="F:zinc ion binding"/>
    <property type="evidence" value="ECO:0007669"/>
    <property type="project" value="InterPro"/>
</dbReference>
<dbReference type="GO" id="GO:0010629">
    <property type="term" value="P:negative regulation of gene expression"/>
    <property type="evidence" value="ECO:0007669"/>
    <property type="project" value="TreeGrafter"/>
</dbReference>
<evidence type="ECO:0000256" key="2">
    <source>
        <dbReference type="ARBA" id="ARBA00004286"/>
    </source>
</evidence>
<reference evidence="24" key="2">
    <citation type="journal article" date="2017" name="Sci. Adv.">
        <title>A tail of two voltages: Proteomic comparison of the three electric organs of the electric eel.</title>
        <authorList>
            <person name="Traeger L.L."/>
            <person name="Sabat G."/>
            <person name="Barrett-Wilt G.A."/>
            <person name="Wells G.B."/>
            <person name="Sussman M.R."/>
        </authorList>
    </citation>
    <scope>NUCLEOTIDE SEQUENCE [LARGE SCALE GENOMIC DNA]</scope>
</reference>
<reference evidence="23" key="3">
    <citation type="submission" date="2020-05" db="EMBL/GenBank/DDBJ databases">
        <title>Electrophorus electricus (electric eel) genome, fEleEle1, primary haplotype.</title>
        <authorList>
            <person name="Myers G."/>
            <person name="Meyer A."/>
            <person name="Fedrigo O."/>
            <person name="Formenti G."/>
            <person name="Rhie A."/>
            <person name="Tracey A."/>
            <person name="Sims Y."/>
            <person name="Jarvis E.D."/>
        </authorList>
    </citation>
    <scope>NUCLEOTIDE SEQUENCE [LARGE SCALE GENOMIC DNA]</scope>
</reference>
<dbReference type="GO" id="GO:0051301">
    <property type="term" value="P:cell division"/>
    <property type="evidence" value="ECO:0007669"/>
    <property type="project" value="UniProtKB-KW"/>
</dbReference>
<dbReference type="SMART" id="SM00468">
    <property type="entry name" value="PreSET"/>
    <property type="match status" value="1"/>
</dbReference>
<feature type="region of interest" description="Disordered" evidence="19">
    <location>
        <begin position="92"/>
        <end position="118"/>
    </location>
</feature>
<dbReference type="InterPro" id="IPR003616">
    <property type="entry name" value="Post-SET_dom"/>
</dbReference>
<dbReference type="SUPFAM" id="SSF82199">
    <property type="entry name" value="SET domain"/>
    <property type="match status" value="1"/>
</dbReference>
<evidence type="ECO:0000256" key="18">
    <source>
        <dbReference type="ARBA" id="ARBA00049087"/>
    </source>
</evidence>
<evidence type="ECO:0000256" key="8">
    <source>
        <dbReference type="ARBA" id="ARBA00022691"/>
    </source>
</evidence>